<accession>A0ABQ8ZVR0</accession>
<organism evidence="1 2">
    <name type="scientific">Salix suchowensis</name>
    <dbReference type="NCBI Taxonomy" id="1278906"/>
    <lineage>
        <taxon>Eukaryota</taxon>
        <taxon>Viridiplantae</taxon>
        <taxon>Streptophyta</taxon>
        <taxon>Embryophyta</taxon>
        <taxon>Tracheophyta</taxon>
        <taxon>Spermatophyta</taxon>
        <taxon>Magnoliopsida</taxon>
        <taxon>eudicotyledons</taxon>
        <taxon>Gunneridae</taxon>
        <taxon>Pentapetalae</taxon>
        <taxon>rosids</taxon>
        <taxon>fabids</taxon>
        <taxon>Malpighiales</taxon>
        <taxon>Salicaceae</taxon>
        <taxon>Saliceae</taxon>
        <taxon>Salix</taxon>
    </lineage>
</organism>
<sequence length="66" mass="7552">MHTENDIELQLDGSKMNTQSIARCLRSVSDELIFEEHEGALLSESKMAEKKIIASWRYLKLLILSS</sequence>
<dbReference type="Proteomes" id="UP001141253">
    <property type="component" value="Chromosome 10"/>
</dbReference>
<reference evidence="1" key="1">
    <citation type="submission" date="2022-10" db="EMBL/GenBank/DDBJ databases">
        <authorList>
            <person name="Hyden B.L."/>
            <person name="Feng K."/>
            <person name="Yates T."/>
            <person name="Jawdy S."/>
            <person name="Smart L.B."/>
            <person name="Muchero W."/>
        </authorList>
    </citation>
    <scope>NUCLEOTIDE SEQUENCE</scope>
    <source>
        <tissue evidence="1">Shoot tip</tissue>
    </source>
</reference>
<evidence type="ECO:0000313" key="2">
    <source>
        <dbReference type="Proteomes" id="UP001141253"/>
    </source>
</evidence>
<evidence type="ECO:0000313" key="1">
    <source>
        <dbReference type="EMBL" id="KAJ6312096.1"/>
    </source>
</evidence>
<proteinExistence type="predicted"/>
<name>A0ABQ8ZVR0_9ROSI</name>
<dbReference type="EMBL" id="JAPFFI010000024">
    <property type="protein sequence ID" value="KAJ6312096.1"/>
    <property type="molecule type" value="Genomic_DNA"/>
</dbReference>
<reference evidence="1" key="2">
    <citation type="journal article" date="2023" name="Int. J. Mol. Sci.">
        <title>De Novo Assembly and Annotation of 11 Diverse Shrub Willow (Salix) Genomes Reveals Novel Gene Organization in Sex-Linked Regions.</title>
        <authorList>
            <person name="Hyden B."/>
            <person name="Feng K."/>
            <person name="Yates T.B."/>
            <person name="Jawdy S."/>
            <person name="Cereghino C."/>
            <person name="Smart L.B."/>
            <person name="Muchero W."/>
        </authorList>
    </citation>
    <scope>NUCLEOTIDE SEQUENCE</scope>
    <source>
        <tissue evidence="1">Shoot tip</tissue>
    </source>
</reference>
<comment type="caution">
    <text evidence="1">The sequence shown here is derived from an EMBL/GenBank/DDBJ whole genome shotgun (WGS) entry which is preliminary data.</text>
</comment>
<gene>
    <name evidence="1" type="ORF">OIU77_013781</name>
</gene>
<keyword evidence="2" id="KW-1185">Reference proteome</keyword>
<protein>
    <submittedName>
        <fullName evidence="1">Uncharacterized protein</fullName>
    </submittedName>
</protein>